<keyword evidence="4" id="KW-1185">Reference proteome</keyword>
<comment type="caution">
    <text evidence="3">The sequence shown here is derived from an EMBL/GenBank/DDBJ whole genome shotgun (WGS) entry which is preliminary data.</text>
</comment>
<dbReference type="PANTHER" id="PTHR40078">
    <property type="entry name" value="INTEGRAL MEMBRANE PROTEIN-RELATED"/>
    <property type="match status" value="1"/>
</dbReference>
<sequence length="231" mass="24210">MAQLEDLGPVEQLRAGRLPLRILWLFLGLTGFGVGAGMLLLSALGTQPWNVMEAAIAERTGLTIGTVVVIVAFLVLALWVPLREKPGLGTFANALWIGPVMDVTIALIPAPEGLPGRVVMMFGGILVVGVFDAVYIGAQLGPGPRDGLMTGLHRRFGMPVGPIRLGIEVAVLAVGWLLGGPVGVGTVAFALLVGPVVHWALPRVTIPVTPPRRRGTTPPRPRGTGIQAGQR</sequence>
<proteinExistence type="predicted"/>
<name>A0A839QVR6_9MICO</name>
<gene>
    <name evidence="3" type="ORF">FHX50_002029</name>
</gene>
<dbReference type="InterPro" id="IPR038750">
    <property type="entry name" value="YczE/YyaS-like"/>
</dbReference>
<evidence type="ECO:0000313" key="4">
    <source>
        <dbReference type="Proteomes" id="UP000568050"/>
    </source>
</evidence>
<dbReference type="RefSeq" id="WP_183377071.1">
    <property type="nucleotide sequence ID" value="NZ_CBCSFZ010000071.1"/>
</dbReference>
<keyword evidence="2" id="KW-0472">Membrane</keyword>
<feature type="transmembrane region" description="Helical" evidence="2">
    <location>
        <begin position="114"/>
        <end position="135"/>
    </location>
</feature>
<feature type="transmembrane region" description="Helical" evidence="2">
    <location>
        <begin position="184"/>
        <end position="204"/>
    </location>
</feature>
<feature type="transmembrane region" description="Helical" evidence="2">
    <location>
        <begin position="22"/>
        <end position="41"/>
    </location>
</feature>
<protein>
    <submittedName>
        <fullName evidence="3">Putative membrane protein YczE</fullName>
    </submittedName>
</protein>
<accession>A0A839QVR6</accession>
<evidence type="ECO:0000256" key="2">
    <source>
        <dbReference type="SAM" id="Phobius"/>
    </source>
</evidence>
<keyword evidence="2" id="KW-0812">Transmembrane</keyword>
<evidence type="ECO:0000256" key="1">
    <source>
        <dbReference type="SAM" id="MobiDB-lite"/>
    </source>
</evidence>
<feature type="transmembrane region" description="Helical" evidence="2">
    <location>
        <begin position="61"/>
        <end position="80"/>
    </location>
</feature>
<organism evidence="3 4">
    <name type="scientific">Helcobacillus massiliensis</name>
    <dbReference type="NCBI Taxonomy" id="521392"/>
    <lineage>
        <taxon>Bacteria</taxon>
        <taxon>Bacillati</taxon>
        <taxon>Actinomycetota</taxon>
        <taxon>Actinomycetes</taxon>
        <taxon>Micrococcales</taxon>
        <taxon>Dermabacteraceae</taxon>
        <taxon>Helcobacillus</taxon>
    </lineage>
</organism>
<dbReference type="PANTHER" id="PTHR40078:SF1">
    <property type="entry name" value="INTEGRAL MEMBRANE PROTEIN"/>
    <property type="match status" value="1"/>
</dbReference>
<dbReference type="Proteomes" id="UP000568050">
    <property type="component" value="Unassembled WGS sequence"/>
</dbReference>
<feature type="transmembrane region" description="Helical" evidence="2">
    <location>
        <begin position="156"/>
        <end position="178"/>
    </location>
</feature>
<dbReference type="EMBL" id="JACHWP010000010">
    <property type="protein sequence ID" value="MBB3023728.1"/>
    <property type="molecule type" value="Genomic_DNA"/>
</dbReference>
<feature type="transmembrane region" description="Helical" evidence="2">
    <location>
        <begin position="87"/>
        <end position="108"/>
    </location>
</feature>
<dbReference type="Pfam" id="PF19700">
    <property type="entry name" value="DUF6198"/>
    <property type="match status" value="1"/>
</dbReference>
<evidence type="ECO:0000313" key="3">
    <source>
        <dbReference type="EMBL" id="MBB3023728.1"/>
    </source>
</evidence>
<keyword evidence="2" id="KW-1133">Transmembrane helix</keyword>
<reference evidence="3 4" key="1">
    <citation type="submission" date="2020-08" db="EMBL/GenBank/DDBJ databases">
        <title>Sequencing the genomes of 1000 actinobacteria strains.</title>
        <authorList>
            <person name="Klenk H.-P."/>
        </authorList>
    </citation>
    <scope>NUCLEOTIDE SEQUENCE [LARGE SCALE GENOMIC DNA]</scope>
    <source>
        <strain evidence="3 4">DSM 23040</strain>
    </source>
</reference>
<feature type="region of interest" description="Disordered" evidence="1">
    <location>
        <begin position="208"/>
        <end position="231"/>
    </location>
</feature>
<dbReference type="AlphaFoldDB" id="A0A839QVR6"/>